<evidence type="ECO:0000256" key="2">
    <source>
        <dbReference type="ARBA" id="ARBA00010617"/>
    </source>
</evidence>
<organism evidence="5 6">
    <name type="scientific">Conexibacter arvalis</name>
    <dbReference type="NCBI Taxonomy" id="912552"/>
    <lineage>
        <taxon>Bacteria</taxon>
        <taxon>Bacillati</taxon>
        <taxon>Actinomycetota</taxon>
        <taxon>Thermoleophilia</taxon>
        <taxon>Solirubrobacterales</taxon>
        <taxon>Conexibacteraceae</taxon>
        <taxon>Conexibacter</taxon>
    </lineage>
</organism>
<dbReference type="GO" id="GO:0005506">
    <property type="term" value="F:iron ion binding"/>
    <property type="evidence" value="ECO:0007669"/>
    <property type="project" value="InterPro"/>
</dbReference>
<gene>
    <name evidence="5" type="ORF">BDZ31_004310</name>
</gene>
<accession>A0A840IK42</accession>
<dbReference type="PRINTS" id="PR00385">
    <property type="entry name" value="P450"/>
</dbReference>
<evidence type="ECO:0000256" key="4">
    <source>
        <dbReference type="RuleBase" id="RU000461"/>
    </source>
</evidence>
<dbReference type="GO" id="GO:0016705">
    <property type="term" value="F:oxidoreductase activity, acting on paired donors, with incorporation or reduction of molecular oxygen"/>
    <property type="evidence" value="ECO:0007669"/>
    <property type="project" value="InterPro"/>
</dbReference>
<keyword evidence="4" id="KW-0503">Monooxygenase</keyword>
<keyword evidence="3 4" id="KW-0349">Heme</keyword>
<dbReference type="InterPro" id="IPR017972">
    <property type="entry name" value="Cyt_P450_CS"/>
</dbReference>
<dbReference type="AlphaFoldDB" id="A0A840IK42"/>
<feature type="binding site" description="axial binding residue" evidence="3">
    <location>
        <position position="420"/>
    </location>
    <ligand>
        <name>heme</name>
        <dbReference type="ChEBI" id="CHEBI:30413"/>
    </ligand>
    <ligandPart>
        <name>Fe</name>
        <dbReference type="ChEBI" id="CHEBI:18248"/>
    </ligandPart>
</feature>
<proteinExistence type="inferred from homology"/>
<comment type="similarity">
    <text evidence="2 4">Belongs to the cytochrome P450 family.</text>
</comment>
<dbReference type="Proteomes" id="UP000585272">
    <property type="component" value="Unassembled WGS sequence"/>
</dbReference>
<dbReference type="PANTHER" id="PTHR24305:SF166">
    <property type="entry name" value="CYTOCHROME P450 12A4, MITOCHONDRIAL-RELATED"/>
    <property type="match status" value="1"/>
</dbReference>
<dbReference type="InterPro" id="IPR001128">
    <property type="entry name" value="Cyt_P450"/>
</dbReference>
<name>A0A840IK42_9ACTN</name>
<comment type="cofactor">
    <cofactor evidence="1 3">
        <name>heme</name>
        <dbReference type="ChEBI" id="CHEBI:30413"/>
    </cofactor>
</comment>
<keyword evidence="3 4" id="KW-0479">Metal-binding</keyword>
<dbReference type="Gene3D" id="1.10.630.10">
    <property type="entry name" value="Cytochrome P450"/>
    <property type="match status" value="1"/>
</dbReference>
<keyword evidence="6" id="KW-1185">Reference proteome</keyword>
<dbReference type="CDD" id="cd11053">
    <property type="entry name" value="CYP110-like"/>
    <property type="match status" value="1"/>
</dbReference>
<dbReference type="InterPro" id="IPR002401">
    <property type="entry name" value="Cyt_P450_E_grp-I"/>
</dbReference>
<dbReference type="PRINTS" id="PR00463">
    <property type="entry name" value="EP450I"/>
</dbReference>
<dbReference type="PROSITE" id="PS00086">
    <property type="entry name" value="CYTOCHROME_P450"/>
    <property type="match status" value="1"/>
</dbReference>
<dbReference type="EMBL" id="JACHNU010000008">
    <property type="protein sequence ID" value="MBB4664695.1"/>
    <property type="molecule type" value="Genomic_DNA"/>
</dbReference>
<comment type="caution">
    <text evidence="5">The sequence shown here is derived from an EMBL/GenBank/DDBJ whole genome shotgun (WGS) entry which is preliminary data.</text>
</comment>
<dbReference type="RefSeq" id="WP_183344953.1">
    <property type="nucleotide sequence ID" value="NZ_JACHNU010000008.1"/>
</dbReference>
<protein>
    <submittedName>
        <fullName evidence="5">Cytochrome P450</fullName>
    </submittedName>
</protein>
<keyword evidence="3 4" id="KW-0408">Iron</keyword>
<sequence>MLASPPPLADDALIGEAAPSPAGPLAADDRGAYALPPVVPLPRTLQTLRFSVRQIEFVFRWRRQLGETFRFRGVIDDEATVVTSHPDHVKSLFTARPEDAPSLTGESPLRPIVGPNSVLTALGPRHMRQRKLLLPPFHGEAVQRYAEMIAAVTDREIDSWPVGEPIRLAPAMQAITLDVIMAGIFGIEGLPEKGTPARSIRDTIRWAVGLSVRPEAQLFELLDLGREEPSGPLKRLLDKLDRHIYAVIAERRADPSAAERTDILSLLLRATDEEGVPLTDRELRDELLTLVLAGHETTANSLAWAFERLVRTPAAYDRLRDVARCGGADYADEDGWIEATIHETMRSRPVIPMIGRRVTRPWQLGDYRVPAGTAIAMSILLVHHREDVYPDPYAFRPERFLGVKPGTYTWIPFGGGIRRCLGASLAMAEQRVVMRAVARRTDLAAVDPAPERARHRNVTMIPAHGARVVVQSKRAG</sequence>
<evidence type="ECO:0000256" key="3">
    <source>
        <dbReference type="PIRSR" id="PIRSR602401-1"/>
    </source>
</evidence>
<dbReference type="InterPro" id="IPR036396">
    <property type="entry name" value="Cyt_P450_sf"/>
</dbReference>
<dbReference type="SUPFAM" id="SSF48264">
    <property type="entry name" value="Cytochrome P450"/>
    <property type="match status" value="1"/>
</dbReference>
<evidence type="ECO:0000256" key="1">
    <source>
        <dbReference type="ARBA" id="ARBA00001971"/>
    </source>
</evidence>
<dbReference type="GO" id="GO:0004497">
    <property type="term" value="F:monooxygenase activity"/>
    <property type="evidence" value="ECO:0007669"/>
    <property type="project" value="UniProtKB-KW"/>
</dbReference>
<keyword evidence="4" id="KW-0560">Oxidoreductase</keyword>
<reference evidence="5 6" key="1">
    <citation type="submission" date="2020-08" db="EMBL/GenBank/DDBJ databases">
        <title>Genomic Encyclopedia of Archaeal and Bacterial Type Strains, Phase II (KMG-II): from individual species to whole genera.</title>
        <authorList>
            <person name="Goeker M."/>
        </authorList>
    </citation>
    <scope>NUCLEOTIDE SEQUENCE [LARGE SCALE GENOMIC DNA]</scope>
    <source>
        <strain evidence="5 6">DSM 23288</strain>
    </source>
</reference>
<dbReference type="PANTHER" id="PTHR24305">
    <property type="entry name" value="CYTOCHROME P450"/>
    <property type="match status" value="1"/>
</dbReference>
<dbReference type="GO" id="GO:0020037">
    <property type="term" value="F:heme binding"/>
    <property type="evidence" value="ECO:0007669"/>
    <property type="project" value="InterPro"/>
</dbReference>
<dbReference type="Pfam" id="PF00067">
    <property type="entry name" value="p450"/>
    <property type="match status" value="1"/>
</dbReference>
<evidence type="ECO:0000313" key="6">
    <source>
        <dbReference type="Proteomes" id="UP000585272"/>
    </source>
</evidence>
<evidence type="ECO:0000313" key="5">
    <source>
        <dbReference type="EMBL" id="MBB4664695.1"/>
    </source>
</evidence>
<dbReference type="InterPro" id="IPR050121">
    <property type="entry name" value="Cytochrome_P450_monoxygenase"/>
</dbReference>